<dbReference type="InterPro" id="IPR002110">
    <property type="entry name" value="Ankyrin_rpt"/>
</dbReference>
<keyword evidence="4" id="KW-0175">Coiled coil</keyword>
<dbReference type="AlphaFoldDB" id="A0A7J6LA63"/>
<proteinExistence type="predicted"/>
<dbReference type="OrthoDB" id="448998at2759"/>
<reference evidence="6 7" key="1">
    <citation type="submission" date="2020-04" db="EMBL/GenBank/DDBJ databases">
        <title>Perkinsus chesapeaki whole genome sequence.</title>
        <authorList>
            <person name="Bogema D.R."/>
        </authorList>
    </citation>
    <scope>NUCLEOTIDE SEQUENCE [LARGE SCALE GENOMIC DNA]</scope>
    <source>
        <strain evidence="6">ATCC PRA-425</strain>
    </source>
</reference>
<dbReference type="SMART" id="SM00248">
    <property type="entry name" value="ANK"/>
    <property type="match status" value="4"/>
</dbReference>
<sequence>MNYDIPAKAAPATSIQSRLLTPSESSQRHVSEYFDQHTTEDARNRKLVGEYYDADAFVALGLVDMVNILAAHGAEIEARDRIGRTPLLVSCEYGHSNIFELLVSRFGADVDATDSLQRTAFHLACCCRSAKLPNLILKLREHLREATDRHGRTGLFYAVLNTDEEAAKDITEMILRSRAADGLTAYCVDSYGKSPLEYAKERSRSSIVDLLLRYRASHTIKTPDTFESNLSSQQTKYEALWPTGDSRCLSYAEFSTSWACVELSLTAWWFWAGHKHREKLVKLARLMQRNALDHMFHVKLPDIFNGSWIEEDSKPITVLSEEGSTGNGGRNSIRCLQCERFRAQEKERDGKMKELARQIELADQRLRTVVSATDYAMLQEEEANLRASKTQLEIQMMESHRQSSFTAEKIRSLTEELERRSREGSELSVRLAAAQRMIDSMAVEAAKKDHFREGYERLKQKVDVLEREKGLMIREKETLENKVQHLSSNEVTTKLMGKLEYENRILQRRIDELEAGYRSASDTHIVSPRNLGAVPHAELNTSGDDPGDRNATRGADHESSVNAAIGEQNMVKACLSYEVY</sequence>
<dbReference type="SUPFAM" id="SSF48403">
    <property type="entry name" value="Ankyrin repeat"/>
    <property type="match status" value="1"/>
</dbReference>
<evidence type="ECO:0000256" key="5">
    <source>
        <dbReference type="SAM" id="MobiDB-lite"/>
    </source>
</evidence>
<accession>A0A7J6LA63</accession>
<feature type="repeat" description="ANK" evidence="3">
    <location>
        <begin position="82"/>
        <end position="115"/>
    </location>
</feature>
<protein>
    <submittedName>
        <fullName evidence="6">Uncharacterized protein</fullName>
    </submittedName>
</protein>
<dbReference type="Pfam" id="PF12796">
    <property type="entry name" value="Ank_2"/>
    <property type="match status" value="1"/>
</dbReference>
<keyword evidence="2 3" id="KW-0040">ANK repeat</keyword>
<feature type="compositionally biased region" description="Basic and acidic residues" evidence="5">
    <location>
        <begin position="546"/>
        <end position="559"/>
    </location>
</feature>
<dbReference type="InterPro" id="IPR036770">
    <property type="entry name" value="Ankyrin_rpt-contain_sf"/>
</dbReference>
<dbReference type="EMBL" id="JAAPAO010000622">
    <property type="protein sequence ID" value="KAF4656036.1"/>
    <property type="molecule type" value="Genomic_DNA"/>
</dbReference>
<evidence type="ECO:0000256" key="2">
    <source>
        <dbReference type="ARBA" id="ARBA00023043"/>
    </source>
</evidence>
<dbReference type="PROSITE" id="PS50088">
    <property type="entry name" value="ANK_REPEAT"/>
    <property type="match status" value="1"/>
</dbReference>
<gene>
    <name evidence="6" type="ORF">FOL47_009185</name>
</gene>
<dbReference type="Gene3D" id="1.25.40.20">
    <property type="entry name" value="Ankyrin repeat-containing domain"/>
    <property type="match status" value="1"/>
</dbReference>
<evidence type="ECO:0000313" key="6">
    <source>
        <dbReference type="EMBL" id="KAF4656036.1"/>
    </source>
</evidence>
<keyword evidence="1" id="KW-0677">Repeat</keyword>
<name>A0A7J6LA63_PERCH</name>
<evidence type="ECO:0000256" key="1">
    <source>
        <dbReference type="ARBA" id="ARBA00022737"/>
    </source>
</evidence>
<dbReference type="PANTHER" id="PTHR24198:SF165">
    <property type="entry name" value="ANKYRIN REPEAT-CONTAINING PROTEIN-RELATED"/>
    <property type="match status" value="1"/>
</dbReference>
<evidence type="ECO:0000256" key="4">
    <source>
        <dbReference type="SAM" id="Coils"/>
    </source>
</evidence>
<dbReference type="Proteomes" id="UP000591131">
    <property type="component" value="Unassembled WGS sequence"/>
</dbReference>
<dbReference type="PANTHER" id="PTHR24198">
    <property type="entry name" value="ANKYRIN REPEAT AND PROTEIN KINASE DOMAIN-CONTAINING PROTEIN"/>
    <property type="match status" value="1"/>
</dbReference>
<evidence type="ECO:0000313" key="7">
    <source>
        <dbReference type="Proteomes" id="UP000591131"/>
    </source>
</evidence>
<feature type="region of interest" description="Disordered" evidence="5">
    <location>
        <begin position="529"/>
        <end position="563"/>
    </location>
</feature>
<comment type="caution">
    <text evidence="6">The sequence shown here is derived from an EMBL/GenBank/DDBJ whole genome shotgun (WGS) entry which is preliminary data.</text>
</comment>
<organism evidence="6 7">
    <name type="scientific">Perkinsus chesapeaki</name>
    <name type="common">Clam parasite</name>
    <name type="synonym">Perkinsus andrewsi</name>
    <dbReference type="NCBI Taxonomy" id="330153"/>
    <lineage>
        <taxon>Eukaryota</taxon>
        <taxon>Sar</taxon>
        <taxon>Alveolata</taxon>
        <taxon>Perkinsozoa</taxon>
        <taxon>Perkinsea</taxon>
        <taxon>Perkinsida</taxon>
        <taxon>Perkinsidae</taxon>
        <taxon>Perkinsus</taxon>
    </lineage>
</organism>
<keyword evidence="7" id="KW-1185">Reference proteome</keyword>
<feature type="coiled-coil region" evidence="4">
    <location>
        <begin position="448"/>
        <end position="523"/>
    </location>
</feature>
<evidence type="ECO:0000256" key="3">
    <source>
        <dbReference type="PROSITE-ProRule" id="PRU00023"/>
    </source>
</evidence>